<accession>A0A0F7SXQ4</accession>
<proteinExistence type="predicted"/>
<dbReference type="PANTHER" id="PTHR23512">
    <property type="entry name" value="MAJOR FACILITATOR SUPERFAMILY DOMAIN-CONTAINING PROTEIN 1"/>
    <property type="match status" value="1"/>
</dbReference>
<dbReference type="EMBL" id="LN483332">
    <property type="protein sequence ID" value="CED84973.1"/>
    <property type="molecule type" value="Genomic_DNA"/>
</dbReference>
<dbReference type="SUPFAM" id="SSF103473">
    <property type="entry name" value="MFS general substrate transporter"/>
    <property type="match status" value="1"/>
</dbReference>
<dbReference type="PANTHER" id="PTHR23512:SF12">
    <property type="entry name" value="TRANSPORTER, PUTATIVE (AFU_ORTHOLOGUE AFUA_4G00260)-RELATED"/>
    <property type="match status" value="1"/>
</dbReference>
<name>A0A0F7SXQ4_PHARH</name>
<organism evidence="1">
    <name type="scientific">Phaffia rhodozyma</name>
    <name type="common">Yeast</name>
    <name type="synonym">Xanthophyllomyces dendrorhous</name>
    <dbReference type="NCBI Taxonomy" id="264483"/>
    <lineage>
        <taxon>Eukaryota</taxon>
        <taxon>Fungi</taxon>
        <taxon>Dikarya</taxon>
        <taxon>Basidiomycota</taxon>
        <taxon>Agaricomycotina</taxon>
        <taxon>Tremellomycetes</taxon>
        <taxon>Cystofilobasidiales</taxon>
        <taxon>Mrakiaceae</taxon>
        <taxon>Phaffia</taxon>
    </lineage>
</organism>
<reference evidence="1" key="1">
    <citation type="submission" date="2014-08" db="EMBL/GenBank/DDBJ databases">
        <authorList>
            <person name="Sharma Rahul"/>
            <person name="Thines Marco"/>
        </authorList>
    </citation>
    <scope>NUCLEOTIDE SEQUENCE</scope>
</reference>
<dbReference type="InterPro" id="IPR052187">
    <property type="entry name" value="MFSD1"/>
</dbReference>
<dbReference type="AlphaFoldDB" id="A0A0F7SXQ4"/>
<dbReference type="Gene3D" id="1.20.1250.20">
    <property type="entry name" value="MFS general substrate transporter like domains"/>
    <property type="match status" value="1"/>
</dbReference>
<evidence type="ECO:0000313" key="1">
    <source>
        <dbReference type="EMBL" id="CED84973.1"/>
    </source>
</evidence>
<protein>
    <submittedName>
        <fullName evidence="1">Major facilitator superfamily domain, general substrate transporter</fullName>
    </submittedName>
</protein>
<sequence>MEVQMIALLYTACFPMGQNWTDSSMGPLKIIGSAGSVANSTWPIIGGVALDWCGPDITTLVCTTGILIGAVVSSVGVTVEIWRILVAGNIIMGLGTAILDSAQHKLFYHWFEASGLAFAFGLESAVAKTVSLVAGMIAVPIKGGTGWYGWSF</sequence>
<dbReference type="InterPro" id="IPR036259">
    <property type="entry name" value="MFS_trans_sf"/>
</dbReference>